<protein>
    <submittedName>
        <fullName evidence="2">Uncharacterized protein</fullName>
    </submittedName>
</protein>
<feature type="region of interest" description="Disordered" evidence="1">
    <location>
        <begin position="30"/>
        <end position="58"/>
    </location>
</feature>
<dbReference type="AlphaFoldDB" id="A0AA40FMX7"/>
<gene>
    <name evidence="2" type="ORF">K0M31_010022</name>
</gene>
<comment type="caution">
    <text evidence="2">The sequence shown here is derived from an EMBL/GenBank/DDBJ whole genome shotgun (WGS) entry which is preliminary data.</text>
</comment>
<dbReference type="Proteomes" id="UP001177670">
    <property type="component" value="Unassembled WGS sequence"/>
</dbReference>
<reference evidence="2" key="1">
    <citation type="submission" date="2021-10" db="EMBL/GenBank/DDBJ databases">
        <title>Melipona bicolor Genome sequencing and assembly.</title>
        <authorList>
            <person name="Araujo N.S."/>
            <person name="Arias M.C."/>
        </authorList>
    </citation>
    <scope>NUCLEOTIDE SEQUENCE</scope>
    <source>
        <strain evidence="2">USP_2M_L1-L4_2017</strain>
        <tissue evidence="2">Whole body</tissue>
    </source>
</reference>
<name>A0AA40FMX7_9HYME</name>
<proteinExistence type="predicted"/>
<dbReference type="EMBL" id="JAHYIQ010000025">
    <property type="protein sequence ID" value="KAK1121711.1"/>
    <property type="molecule type" value="Genomic_DNA"/>
</dbReference>
<evidence type="ECO:0000256" key="1">
    <source>
        <dbReference type="SAM" id="MobiDB-lite"/>
    </source>
</evidence>
<sequence length="152" mass="17267">MLQISNARIKWLFKPFRKKNDEKRNAVRVIARSFPDTGRDSPPEPAPPEVPPRGPSLHATHTLRTQQSRNGCPPNTTGNFTVPTEQMQSEKYSAVLFQYQVRTLPILIPIFAKRRKRLFRLLSAVTLLPDRAYHRLAGKFAGGVFGWATSSR</sequence>
<accession>A0AA40FMX7</accession>
<feature type="compositionally biased region" description="Pro residues" evidence="1">
    <location>
        <begin position="43"/>
        <end position="54"/>
    </location>
</feature>
<organism evidence="2 3">
    <name type="scientific">Melipona bicolor</name>
    <dbReference type="NCBI Taxonomy" id="60889"/>
    <lineage>
        <taxon>Eukaryota</taxon>
        <taxon>Metazoa</taxon>
        <taxon>Ecdysozoa</taxon>
        <taxon>Arthropoda</taxon>
        <taxon>Hexapoda</taxon>
        <taxon>Insecta</taxon>
        <taxon>Pterygota</taxon>
        <taxon>Neoptera</taxon>
        <taxon>Endopterygota</taxon>
        <taxon>Hymenoptera</taxon>
        <taxon>Apocrita</taxon>
        <taxon>Aculeata</taxon>
        <taxon>Apoidea</taxon>
        <taxon>Anthophila</taxon>
        <taxon>Apidae</taxon>
        <taxon>Melipona</taxon>
    </lineage>
</organism>
<keyword evidence="3" id="KW-1185">Reference proteome</keyword>
<evidence type="ECO:0000313" key="2">
    <source>
        <dbReference type="EMBL" id="KAK1121711.1"/>
    </source>
</evidence>
<evidence type="ECO:0000313" key="3">
    <source>
        <dbReference type="Proteomes" id="UP001177670"/>
    </source>
</evidence>